<feature type="non-terminal residue" evidence="13">
    <location>
        <position position="1"/>
    </location>
</feature>
<keyword evidence="6" id="KW-0227">DNA damage</keyword>
<dbReference type="GO" id="GO:0035861">
    <property type="term" value="C:site of double-strand break"/>
    <property type="evidence" value="ECO:0007669"/>
    <property type="project" value="TreeGrafter"/>
</dbReference>
<dbReference type="OMA" id="MIFDHIN"/>
<dbReference type="Proteomes" id="UP000030746">
    <property type="component" value="Unassembled WGS sequence"/>
</dbReference>
<keyword evidence="9" id="KW-0233">DNA recombination</keyword>
<evidence type="ECO:0000256" key="11">
    <source>
        <dbReference type="ARBA" id="ARBA00023242"/>
    </source>
</evidence>
<dbReference type="SUPFAM" id="SSF52540">
    <property type="entry name" value="P-loop containing nucleoside triphosphate hydrolases"/>
    <property type="match status" value="1"/>
</dbReference>
<dbReference type="PANTHER" id="PTHR19306:SF6">
    <property type="entry name" value="STRUCTURAL MAINTENANCE OF CHROMOSOMES PROTEIN 6"/>
    <property type="match status" value="1"/>
</dbReference>
<dbReference type="HOGENOM" id="CLU_948477_0_0_1"/>
<evidence type="ECO:0000256" key="9">
    <source>
        <dbReference type="ARBA" id="ARBA00023172"/>
    </source>
</evidence>
<dbReference type="GO" id="GO:0003697">
    <property type="term" value="F:single-stranded DNA binding"/>
    <property type="evidence" value="ECO:0007669"/>
    <property type="project" value="TreeGrafter"/>
</dbReference>
<comment type="subcellular location">
    <subcellularLocation>
        <location evidence="2">Chromosome</location>
    </subcellularLocation>
    <subcellularLocation>
        <location evidence="1">Nucleus</location>
    </subcellularLocation>
</comment>
<dbReference type="InterPro" id="IPR003395">
    <property type="entry name" value="RecF/RecN/SMC_N"/>
</dbReference>
<dbReference type="InterPro" id="IPR027417">
    <property type="entry name" value="P-loop_NTPase"/>
</dbReference>
<feature type="domain" description="RecF/RecN/SMC N-terminal" evidence="12">
    <location>
        <begin position="23"/>
        <end position="223"/>
    </location>
</feature>
<keyword evidence="5" id="KW-0547">Nucleotide-binding</keyword>
<evidence type="ECO:0000256" key="1">
    <source>
        <dbReference type="ARBA" id="ARBA00004123"/>
    </source>
</evidence>
<keyword evidence="7" id="KW-0067">ATP-binding</keyword>
<evidence type="ECO:0000256" key="6">
    <source>
        <dbReference type="ARBA" id="ARBA00022763"/>
    </source>
</evidence>
<dbReference type="EMBL" id="KB200049">
    <property type="protein sequence ID" value="ESP03335.1"/>
    <property type="molecule type" value="Genomic_DNA"/>
</dbReference>
<evidence type="ECO:0000256" key="4">
    <source>
        <dbReference type="ARBA" id="ARBA00022454"/>
    </source>
</evidence>
<evidence type="ECO:0000256" key="10">
    <source>
        <dbReference type="ARBA" id="ARBA00023204"/>
    </source>
</evidence>
<gene>
    <name evidence="13" type="ORF">LOTGIDRAFT_137608</name>
</gene>
<keyword evidence="8" id="KW-0175">Coiled coil</keyword>
<dbReference type="PANTHER" id="PTHR19306">
    <property type="entry name" value="STRUCTURAL MAINTENANCE OF CHROMOSOMES 5,6 SMC5, SMC6"/>
    <property type="match status" value="1"/>
</dbReference>
<dbReference type="KEGG" id="lgi:LOTGIDRAFT_137608"/>
<keyword evidence="10" id="KW-0234">DNA repair</keyword>
<name>V4CM18_LOTGI</name>
<evidence type="ECO:0000256" key="7">
    <source>
        <dbReference type="ARBA" id="ARBA00022840"/>
    </source>
</evidence>
<sequence>QTDVRKATEFCPERVNTRRTPHTLHSEISQINKTIKNEEKLRGNYEEITRKYKETGDAFKKIVHEVQQLKNFNSNMEKIMTNRTRRYSKLRQYIALRAKLFFIVLLSNRNYKGKMSFNHTKESLDMTVMPAIQGGEAAKDLKSLSGGERSFSTVCFILALWDAMESPFRCLDEFDVFMDMVNRRISMDMMMVVAKEQTSRQFIFLTPQDMSQLKMGQNFRIFRMPNPDRGQTTLELGERTEDE</sequence>
<dbReference type="STRING" id="225164.V4CM18"/>
<dbReference type="GeneID" id="20233931"/>
<evidence type="ECO:0000256" key="2">
    <source>
        <dbReference type="ARBA" id="ARBA00004286"/>
    </source>
</evidence>
<evidence type="ECO:0000256" key="5">
    <source>
        <dbReference type="ARBA" id="ARBA00022741"/>
    </source>
</evidence>
<dbReference type="Pfam" id="PF02463">
    <property type="entry name" value="SMC_N"/>
    <property type="match status" value="1"/>
</dbReference>
<keyword evidence="14" id="KW-1185">Reference proteome</keyword>
<dbReference type="CTD" id="20233931"/>
<evidence type="ECO:0000313" key="13">
    <source>
        <dbReference type="EMBL" id="ESP03335.1"/>
    </source>
</evidence>
<reference evidence="13 14" key="1">
    <citation type="journal article" date="2013" name="Nature">
        <title>Insights into bilaterian evolution from three spiralian genomes.</title>
        <authorList>
            <person name="Simakov O."/>
            <person name="Marletaz F."/>
            <person name="Cho S.J."/>
            <person name="Edsinger-Gonzales E."/>
            <person name="Havlak P."/>
            <person name="Hellsten U."/>
            <person name="Kuo D.H."/>
            <person name="Larsson T."/>
            <person name="Lv J."/>
            <person name="Arendt D."/>
            <person name="Savage R."/>
            <person name="Osoegawa K."/>
            <person name="de Jong P."/>
            <person name="Grimwood J."/>
            <person name="Chapman J.A."/>
            <person name="Shapiro H."/>
            <person name="Aerts A."/>
            <person name="Otillar R.P."/>
            <person name="Terry A.Y."/>
            <person name="Boore J.L."/>
            <person name="Grigoriev I.V."/>
            <person name="Lindberg D.R."/>
            <person name="Seaver E.C."/>
            <person name="Weisblat D.A."/>
            <person name="Putnam N.H."/>
            <person name="Rokhsar D.S."/>
        </authorList>
    </citation>
    <scope>NUCLEOTIDE SEQUENCE [LARGE SCALE GENOMIC DNA]</scope>
</reference>
<accession>V4CM18</accession>
<keyword evidence="11" id="KW-0539">Nucleus</keyword>
<evidence type="ECO:0000256" key="8">
    <source>
        <dbReference type="ARBA" id="ARBA00023054"/>
    </source>
</evidence>
<dbReference type="GO" id="GO:0005634">
    <property type="term" value="C:nucleus"/>
    <property type="evidence" value="ECO:0007669"/>
    <property type="project" value="UniProtKB-SubCell"/>
</dbReference>
<evidence type="ECO:0000259" key="12">
    <source>
        <dbReference type="Pfam" id="PF02463"/>
    </source>
</evidence>
<protein>
    <recommendedName>
        <fullName evidence="12">RecF/RecN/SMC N-terminal domain-containing protein</fullName>
    </recommendedName>
</protein>
<dbReference type="Gene3D" id="3.40.50.300">
    <property type="entry name" value="P-loop containing nucleotide triphosphate hydrolases"/>
    <property type="match status" value="1"/>
</dbReference>
<dbReference type="RefSeq" id="XP_009046008.1">
    <property type="nucleotide sequence ID" value="XM_009047760.1"/>
</dbReference>
<comment type="similarity">
    <text evidence="3">Belongs to the SMC family. SMC6 subfamily.</text>
</comment>
<dbReference type="GO" id="GO:0000724">
    <property type="term" value="P:double-strand break repair via homologous recombination"/>
    <property type="evidence" value="ECO:0007669"/>
    <property type="project" value="TreeGrafter"/>
</dbReference>
<dbReference type="GO" id="GO:0030915">
    <property type="term" value="C:Smc5-Smc6 complex"/>
    <property type="evidence" value="ECO:0007669"/>
    <property type="project" value="TreeGrafter"/>
</dbReference>
<proteinExistence type="inferred from homology"/>
<keyword evidence="4" id="KW-0158">Chromosome</keyword>
<evidence type="ECO:0000313" key="14">
    <source>
        <dbReference type="Proteomes" id="UP000030746"/>
    </source>
</evidence>
<dbReference type="GO" id="GO:0005524">
    <property type="term" value="F:ATP binding"/>
    <property type="evidence" value="ECO:0007669"/>
    <property type="project" value="UniProtKB-KW"/>
</dbReference>
<dbReference type="AlphaFoldDB" id="V4CM18"/>
<dbReference type="OrthoDB" id="10072614at2759"/>
<evidence type="ECO:0000256" key="3">
    <source>
        <dbReference type="ARBA" id="ARBA00006793"/>
    </source>
</evidence>
<organism evidence="13 14">
    <name type="scientific">Lottia gigantea</name>
    <name type="common">Giant owl limpet</name>
    <dbReference type="NCBI Taxonomy" id="225164"/>
    <lineage>
        <taxon>Eukaryota</taxon>
        <taxon>Metazoa</taxon>
        <taxon>Spiralia</taxon>
        <taxon>Lophotrochozoa</taxon>
        <taxon>Mollusca</taxon>
        <taxon>Gastropoda</taxon>
        <taxon>Patellogastropoda</taxon>
        <taxon>Lottioidea</taxon>
        <taxon>Lottiidae</taxon>
        <taxon>Lottia</taxon>
    </lineage>
</organism>
<dbReference type="GO" id="GO:0003684">
    <property type="term" value="F:damaged DNA binding"/>
    <property type="evidence" value="ECO:0007669"/>
    <property type="project" value="TreeGrafter"/>
</dbReference>